<feature type="coiled-coil region" evidence="1">
    <location>
        <begin position="640"/>
        <end position="667"/>
    </location>
</feature>
<keyword evidence="1" id="KW-0175">Coiled coil</keyword>
<dbReference type="RefSeq" id="XP_001881610.1">
    <property type="nucleotide sequence ID" value="XM_001881575.1"/>
</dbReference>
<dbReference type="InterPro" id="IPR040521">
    <property type="entry name" value="KDZ"/>
</dbReference>
<evidence type="ECO:0000313" key="5">
    <source>
        <dbReference type="Proteomes" id="UP000001194"/>
    </source>
</evidence>
<feature type="domain" description="CxC2-like cysteine cluster KDZ transposase-associated" evidence="3">
    <location>
        <begin position="249"/>
        <end position="329"/>
    </location>
</feature>
<keyword evidence="5" id="KW-1185">Reference proteome</keyword>
<proteinExistence type="predicted"/>
<evidence type="ECO:0000313" key="4">
    <source>
        <dbReference type="EMBL" id="EDR07821.1"/>
    </source>
</evidence>
<protein>
    <submittedName>
        <fullName evidence="4">Predicted protein</fullName>
    </submittedName>
</protein>
<dbReference type="EMBL" id="DS547103">
    <property type="protein sequence ID" value="EDR07821.1"/>
    <property type="molecule type" value="Genomic_DNA"/>
</dbReference>
<sequence>MASNRRRNVIGSLKHLNFVENRRGFRPVTVFPPNEVSPSPSQSPSKSPTKRHTALPASELNSETNGQEYMEFTPNIFPNHGSSTTNDYLRGWERRRRIYIDEVLRREAPPEGLTCEICQSRVATWRCGCCLGSPVLCTDCCRTTHRRHPFHRIEYWTGDYFSPSWLWKAGSILHLGHNGVPCPGKRWDASDTDCINCEGWNQEVIQPEQLEVTEPDDEEVDYEDVADDTSQGLYNDTEVPDPPVSTIDGNRVLTYVHINGVHQLPTSFCTCAGAPSEEIQLLRMGLFPSTSDTPRTAFSFQALDDYLLENLECKTSALHYFSKLQQMTCKAFPNLVKDRYRELLRASQQWRVIKEYKWFGFGNKAEDPKTGDLALFCAACPQPGTNLPDNWKDDQEQWPYTRGFVLDGNFTCNHKAQRHPEDDVWLKSGQGYMVERSRYANHLATAPEIKEKPTCNEHHAVNDKSRIHKGCDSTGLGAAACLRHGCYCPGAVVDFQKGERQMNIDYAFCEALKNTGASEAPQCLVVYDVNCQYFVNFRKRVERSPFLEVHPGLIIIPGIGLFHIHGHQLVCLARFSPTFIIGGGQSDGEILETLWSTLNHVGRISRTMTLAHQTEVLDAHMGDNNWKKLVNMVSSLCKRWKRIQKALPEAEAELQKLSETASKEQLNDWDSQEDDAQARRILDPSAMDIYEAKAPKLPTQKEVQAEFMAQEQGLRQNVGLSLWVGTGIKLQETQLTLSRFARLMGRKPTSEQKLELARRRQRFIKGLDIFEQEAVTLYLEINLSDGFFVPPTMDEYEHDEDFEQLKVNPPQNDNSLPEYREIIVPSSFATLPQTMKGARLREIDLRVAQANDALASIWLDIGHKSFIYRKKINTEESKKGKTRSYDQVNAIDRNLAHHLRVYGQARWALQHLAASEDILSCFKEIKKADTHLLPNISHPNKPGFRNKDIPWFWGFNIHGDSENDVHMEELYRVNYLRTKARYH</sequence>
<dbReference type="CDD" id="cd19757">
    <property type="entry name" value="Bbox1"/>
    <property type="match status" value="1"/>
</dbReference>
<dbReference type="Proteomes" id="UP000001194">
    <property type="component" value="Unassembled WGS sequence"/>
</dbReference>
<gene>
    <name evidence="4" type="ORF">LACBIDRAFT_298015</name>
</gene>
<evidence type="ECO:0000256" key="2">
    <source>
        <dbReference type="SAM" id="MobiDB-lite"/>
    </source>
</evidence>
<dbReference type="Pfam" id="PF18758">
    <property type="entry name" value="KDZ"/>
    <property type="match status" value="1"/>
</dbReference>
<evidence type="ECO:0000259" key="3">
    <source>
        <dbReference type="Pfam" id="PF18803"/>
    </source>
</evidence>
<dbReference type="AlphaFoldDB" id="B0DC28"/>
<name>B0DC28_LACBS</name>
<dbReference type="OrthoDB" id="3143151at2759"/>
<dbReference type="HOGENOM" id="CLU_003703_13_1_1"/>
<feature type="region of interest" description="Disordered" evidence="2">
    <location>
        <begin position="28"/>
        <end position="63"/>
    </location>
</feature>
<dbReference type="KEGG" id="lbc:LACBIDRAFT_298015"/>
<organism evidence="5">
    <name type="scientific">Laccaria bicolor (strain S238N-H82 / ATCC MYA-4686)</name>
    <name type="common">Bicoloured deceiver</name>
    <name type="synonym">Laccaria laccata var. bicolor</name>
    <dbReference type="NCBI Taxonomy" id="486041"/>
    <lineage>
        <taxon>Eukaryota</taxon>
        <taxon>Fungi</taxon>
        <taxon>Dikarya</taxon>
        <taxon>Basidiomycota</taxon>
        <taxon>Agaricomycotina</taxon>
        <taxon>Agaricomycetes</taxon>
        <taxon>Agaricomycetidae</taxon>
        <taxon>Agaricales</taxon>
        <taxon>Agaricineae</taxon>
        <taxon>Hydnangiaceae</taxon>
        <taxon>Laccaria</taxon>
    </lineage>
</organism>
<evidence type="ECO:0000256" key="1">
    <source>
        <dbReference type="SAM" id="Coils"/>
    </source>
</evidence>
<dbReference type="GeneID" id="6077320"/>
<reference evidence="4 5" key="1">
    <citation type="journal article" date="2008" name="Nature">
        <title>The genome of Laccaria bicolor provides insights into mycorrhizal symbiosis.</title>
        <authorList>
            <person name="Martin F."/>
            <person name="Aerts A."/>
            <person name="Ahren D."/>
            <person name="Brun A."/>
            <person name="Danchin E.G.J."/>
            <person name="Duchaussoy F."/>
            <person name="Gibon J."/>
            <person name="Kohler A."/>
            <person name="Lindquist E."/>
            <person name="Pereda V."/>
            <person name="Salamov A."/>
            <person name="Shapiro H.J."/>
            <person name="Wuyts J."/>
            <person name="Blaudez D."/>
            <person name="Buee M."/>
            <person name="Brokstein P."/>
            <person name="Canbaeck B."/>
            <person name="Cohen D."/>
            <person name="Courty P.E."/>
            <person name="Coutinho P.M."/>
            <person name="Delaruelle C."/>
            <person name="Detter J.C."/>
            <person name="Deveau A."/>
            <person name="DiFazio S."/>
            <person name="Duplessis S."/>
            <person name="Fraissinet-Tachet L."/>
            <person name="Lucic E."/>
            <person name="Frey-Klett P."/>
            <person name="Fourrey C."/>
            <person name="Feussner I."/>
            <person name="Gay G."/>
            <person name="Grimwood J."/>
            <person name="Hoegger P.J."/>
            <person name="Jain P."/>
            <person name="Kilaru S."/>
            <person name="Labbe J."/>
            <person name="Lin Y.C."/>
            <person name="Legue V."/>
            <person name="Le Tacon F."/>
            <person name="Marmeisse R."/>
            <person name="Melayah D."/>
            <person name="Montanini B."/>
            <person name="Muratet M."/>
            <person name="Nehls U."/>
            <person name="Niculita-Hirzel H."/>
            <person name="Oudot-Le Secq M.P."/>
            <person name="Peter M."/>
            <person name="Quesneville H."/>
            <person name="Rajashekar B."/>
            <person name="Reich M."/>
            <person name="Rouhier N."/>
            <person name="Schmutz J."/>
            <person name="Yin T."/>
            <person name="Chalot M."/>
            <person name="Henrissat B."/>
            <person name="Kuees U."/>
            <person name="Lucas S."/>
            <person name="Van de Peer Y."/>
            <person name="Podila G.K."/>
            <person name="Polle A."/>
            <person name="Pukkila P.J."/>
            <person name="Richardson P.M."/>
            <person name="Rouze P."/>
            <person name="Sanders I.R."/>
            <person name="Stajich J.E."/>
            <person name="Tunlid A."/>
            <person name="Tuskan G."/>
            <person name="Grigoriev I.V."/>
        </authorList>
    </citation>
    <scope>NUCLEOTIDE SEQUENCE [LARGE SCALE GENOMIC DNA]</scope>
    <source>
        <strain evidence="5">S238N-H82 / ATCC MYA-4686</strain>
    </source>
</reference>
<dbReference type="Pfam" id="PF18803">
    <property type="entry name" value="CxC2"/>
    <property type="match status" value="1"/>
</dbReference>
<dbReference type="InterPro" id="IPR041457">
    <property type="entry name" value="CxC2_KDZ-assoc"/>
</dbReference>
<dbReference type="InParanoid" id="B0DC28"/>
<accession>B0DC28</accession>
<dbReference type="PANTHER" id="PTHR33096:SF1">
    <property type="entry name" value="CXC1-LIKE CYSTEINE CLUSTER ASSOCIATED WITH KDZ TRANSPOSASES DOMAIN-CONTAINING PROTEIN"/>
    <property type="match status" value="1"/>
</dbReference>
<dbReference type="PANTHER" id="PTHR33096">
    <property type="entry name" value="CXC2 DOMAIN-CONTAINING PROTEIN"/>
    <property type="match status" value="1"/>
</dbReference>
<feature type="compositionally biased region" description="Low complexity" evidence="2">
    <location>
        <begin position="32"/>
        <end position="47"/>
    </location>
</feature>